<accession>A0ABT3GAX7</accession>
<protein>
    <submittedName>
        <fullName evidence="1">Uncharacterized protein</fullName>
    </submittedName>
</protein>
<organism evidence="1 2">
    <name type="scientific">Luteolibacter rhizosphaerae</name>
    <dbReference type="NCBI Taxonomy" id="2989719"/>
    <lineage>
        <taxon>Bacteria</taxon>
        <taxon>Pseudomonadati</taxon>
        <taxon>Verrucomicrobiota</taxon>
        <taxon>Verrucomicrobiia</taxon>
        <taxon>Verrucomicrobiales</taxon>
        <taxon>Verrucomicrobiaceae</taxon>
        <taxon>Luteolibacter</taxon>
    </lineage>
</organism>
<dbReference type="EMBL" id="JAPDDR010000023">
    <property type="protein sequence ID" value="MCW1916975.1"/>
    <property type="molecule type" value="Genomic_DNA"/>
</dbReference>
<reference evidence="1" key="1">
    <citation type="submission" date="2022-10" db="EMBL/GenBank/DDBJ databases">
        <title>Luteolibacter sp. GHJ8, whole genome shotgun sequencing project.</title>
        <authorList>
            <person name="Zhao G."/>
            <person name="Shen L."/>
        </authorList>
    </citation>
    <scope>NUCLEOTIDE SEQUENCE</scope>
    <source>
        <strain evidence="1">GHJ8</strain>
    </source>
</reference>
<sequence length="140" mass="16070">MSNYFELRPEVPGELGPDTIMDTSVHPPKVSNFHFIFDGWLGDHLVECFPCFLVARSLGGSFEEAGLTGFVLDEVAIERDEQLDEFEPALKIPEFLWLKISGEIDRDDFFITEKHYLGVSKRALDIIRRTSPSFLTFKQR</sequence>
<dbReference type="Proteomes" id="UP001165653">
    <property type="component" value="Unassembled WGS sequence"/>
</dbReference>
<comment type="caution">
    <text evidence="1">The sequence shown here is derived from an EMBL/GenBank/DDBJ whole genome shotgun (WGS) entry which is preliminary data.</text>
</comment>
<proteinExistence type="predicted"/>
<evidence type="ECO:0000313" key="1">
    <source>
        <dbReference type="EMBL" id="MCW1916975.1"/>
    </source>
</evidence>
<gene>
    <name evidence="1" type="ORF">OJ996_25525</name>
</gene>
<evidence type="ECO:0000313" key="2">
    <source>
        <dbReference type="Proteomes" id="UP001165653"/>
    </source>
</evidence>
<keyword evidence="2" id="KW-1185">Reference proteome</keyword>
<dbReference type="RefSeq" id="WP_264516595.1">
    <property type="nucleotide sequence ID" value="NZ_JAPDDR010000023.1"/>
</dbReference>
<name>A0ABT3GAX7_9BACT</name>